<evidence type="ECO:0000256" key="1">
    <source>
        <dbReference type="ARBA" id="ARBA00023015"/>
    </source>
</evidence>
<dbReference type="AlphaFoldDB" id="A0A916X5W3"/>
<comment type="caution">
    <text evidence="6">The sequence shown here is derived from an EMBL/GenBank/DDBJ whole genome shotgun (WGS) entry which is preliminary data.</text>
</comment>
<keyword evidence="3" id="KW-0804">Transcription</keyword>
<keyword evidence="7" id="KW-1185">Reference proteome</keyword>
<protein>
    <recommendedName>
        <fullName evidence="5">HTH tetR-type domain-containing protein</fullName>
    </recommendedName>
</protein>
<name>A0A916X5W3_9SPHN</name>
<evidence type="ECO:0000259" key="5">
    <source>
        <dbReference type="PROSITE" id="PS50977"/>
    </source>
</evidence>
<evidence type="ECO:0000313" key="6">
    <source>
        <dbReference type="EMBL" id="GGC00978.1"/>
    </source>
</evidence>
<dbReference type="InterPro" id="IPR050109">
    <property type="entry name" value="HTH-type_TetR-like_transc_reg"/>
</dbReference>
<dbReference type="Pfam" id="PF00440">
    <property type="entry name" value="TetR_N"/>
    <property type="match status" value="1"/>
</dbReference>
<organism evidence="6 7">
    <name type="scientific">Novosphingobium endophyticum</name>
    <dbReference type="NCBI Taxonomy" id="1955250"/>
    <lineage>
        <taxon>Bacteria</taxon>
        <taxon>Pseudomonadati</taxon>
        <taxon>Pseudomonadota</taxon>
        <taxon>Alphaproteobacteria</taxon>
        <taxon>Sphingomonadales</taxon>
        <taxon>Sphingomonadaceae</taxon>
        <taxon>Novosphingobium</taxon>
    </lineage>
</organism>
<sequence>MEEAARIDRTILEAARKVLLQHGEAASLNAVAQEAGLSRKSVYARYANREDLFVAAVRLTLRDVEPVRFAYADSFEETLRNYVEAALDLVSSSAAVAFQQALATNVHIVPQMRGEMMDASHRIFFTPLLDLLQNARASAEIVPDNTPLTALMIFNATVAYATTCKEDEPGRKPCSSNADYARLLARTVAHGLIAR</sequence>
<gene>
    <name evidence="6" type="ORF">GCM10011494_19440</name>
</gene>
<dbReference type="PANTHER" id="PTHR30055">
    <property type="entry name" value="HTH-TYPE TRANSCRIPTIONAL REGULATOR RUTR"/>
    <property type="match status" value="1"/>
</dbReference>
<reference evidence="6" key="1">
    <citation type="journal article" date="2014" name="Int. J. Syst. Evol. Microbiol.">
        <title>Complete genome sequence of Corynebacterium casei LMG S-19264T (=DSM 44701T), isolated from a smear-ripened cheese.</title>
        <authorList>
            <consortium name="US DOE Joint Genome Institute (JGI-PGF)"/>
            <person name="Walter F."/>
            <person name="Albersmeier A."/>
            <person name="Kalinowski J."/>
            <person name="Ruckert C."/>
        </authorList>
    </citation>
    <scope>NUCLEOTIDE SEQUENCE</scope>
    <source>
        <strain evidence="6">CGMCC 1.15095</strain>
    </source>
</reference>
<dbReference type="InterPro" id="IPR009057">
    <property type="entry name" value="Homeodomain-like_sf"/>
</dbReference>
<accession>A0A916X5W3</accession>
<dbReference type="GO" id="GO:0003700">
    <property type="term" value="F:DNA-binding transcription factor activity"/>
    <property type="evidence" value="ECO:0007669"/>
    <property type="project" value="TreeGrafter"/>
</dbReference>
<proteinExistence type="predicted"/>
<dbReference type="Proteomes" id="UP000608154">
    <property type="component" value="Unassembled WGS sequence"/>
</dbReference>
<dbReference type="EMBL" id="BMHK01000011">
    <property type="protein sequence ID" value="GGC00978.1"/>
    <property type="molecule type" value="Genomic_DNA"/>
</dbReference>
<dbReference type="InterPro" id="IPR001647">
    <property type="entry name" value="HTH_TetR"/>
</dbReference>
<keyword evidence="1" id="KW-0805">Transcription regulation</keyword>
<dbReference type="PRINTS" id="PR00455">
    <property type="entry name" value="HTHTETR"/>
</dbReference>
<dbReference type="InterPro" id="IPR036271">
    <property type="entry name" value="Tet_transcr_reg_TetR-rel_C_sf"/>
</dbReference>
<evidence type="ECO:0000256" key="2">
    <source>
        <dbReference type="ARBA" id="ARBA00023125"/>
    </source>
</evidence>
<feature type="domain" description="HTH tetR-type" evidence="5">
    <location>
        <begin position="5"/>
        <end position="64"/>
    </location>
</feature>
<evidence type="ECO:0000313" key="7">
    <source>
        <dbReference type="Proteomes" id="UP000608154"/>
    </source>
</evidence>
<keyword evidence="2 4" id="KW-0238">DNA-binding</keyword>
<reference evidence="6" key="2">
    <citation type="submission" date="2020-09" db="EMBL/GenBank/DDBJ databases">
        <authorList>
            <person name="Sun Q."/>
            <person name="Zhou Y."/>
        </authorList>
    </citation>
    <scope>NUCLEOTIDE SEQUENCE</scope>
    <source>
        <strain evidence="6">CGMCC 1.15095</strain>
    </source>
</reference>
<evidence type="ECO:0000256" key="3">
    <source>
        <dbReference type="ARBA" id="ARBA00023163"/>
    </source>
</evidence>
<feature type="DNA-binding region" description="H-T-H motif" evidence="4">
    <location>
        <begin position="27"/>
        <end position="46"/>
    </location>
</feature>
<dbReference type="SUPFAM" id="SSF46689">
    <property type="entry name" value="Homeodomain-like"/>
    <property type="match status" value="1"/>
</dbReference>
<dbReference type="PROSITE" id="PS50977">
    <property type="entry name" value="HTH_TETR_2"/>
    <property type="match status" value="1"/>
</dbReference>
<dbReference type="GO" id="GO:0000976">
    <property type="term" value="F:transcription cis-regulatory region binding"/>
    <property type="evidence" value="ECO:0007669"/>
    <property type="project" value="TreeGrafter"/>
</dbReference>
<dbReference type="PANTHER" id="PTHR30055:SF234">
    <property type="entry name" value="HTH-TYPE TRANSCRIPTIONAL REGULATOR BETI"/>
    <property type="match status" value="1"/>
</dbReference>
<dbReference type="Gene3D" id="1.10.357.10">
    <property type="entry name" value="Tetracycline Repressor, domain 2"/>
    <property type="match status" value="1"/>
</dbReference>
<evidence type="ECO:0000256" key="4">
    <source>
        <dbReference type="PROSITE-ProRule" id="PRU00335"/>
    </source>
</evidence>
<dbReference type="SUPFAM" id="SSF48498">
    <property type="entry name" value="Tetracyclin repressor-like, C-terminal domain"/>
    <property type="match status" value="1"/>
</dbReference>
<dbReference type="RefSeq" id="WP_188770946.1">
    <property type="nucleotide sequence ID" value="NZ_BMHK01000011.1"/>
</dbReference>